<name>A0A7J6I7C8_CANSA</name>
<proteinExistence type="predicted"/>
<dbReference type="AlphaFoldDB" id="A0A7J6I7C8"/>
<keyword evidence="2" id="KW-1185">Reference proteome</keyword>
<evidence type="ECO:0000313" key="2">
    <source>
        <dbReference type="Proteomes" id="UP000583929"/>
    </source>
</evidence>
<protein>
    <submittedName>
        <fullName evidence="1">Uncharacterized protein</fullName>
    </submittedName>
</protein>
<dbReference type="EMBL" id="JAATIQ010000005">
    <property type="protein sequence ID" value="KAF4403065.1"/>
    <property type="molecule type" value="Genomic_DNA"/>
</dbReference>
<gene>
    <name evidence="1" type="ORF">G4B88_027836</name>
</gene>
<sequence>MFSFSVTSPFGNFQLKAWTRVAVSSWTMRKPKLIPAHILRPAPNGLIPCECGNRLFRNPRLPSEEGTVESMGVDEMSLSQQLEDMLVGLGPYHLRAYLGPPHDQALLGLGP</sequence>
<comment type="caution">
    <text evidence="1">The sequence shown here is derived from an EMBL/GenBank/DDBJ whole genome shotgun (WGS) entry which is preliminary data.</text>
</comment>
<dbReference type="Proteomes" id="UP000583929">
    <property type="component" value="Unassembled WGS sequence"/>
</dbReference>
<organism evidence="1 2">
    <name type="scientific">Cannabis sativa</name>
    <name type="common">Hemp</name>
    <name type="synonym">Marijuana</name>
    <dbReference type="NCBI Taxonomy" id="3483"/>
    <lineage>
        <taxon>Eukaryota</taxon>
        <taxon>Viridiplantae</taxon>
        <taxon>Streptophyta</taxon>
        <taxon>Embryophyta</taxon>
        <taxon>Tracheophyta</taxon>
        <taxon>Spermatophyta</taxon>
        <taxon>Magnoliopsida</taxon>
        <taxon>eudicotyledons</taxon>
        <taxon>Gunneridae</taxon>
        <taxon>Pentapetalae</taxon>
        <taxon>rosids</taxon>
        <taxon>fabids</taxon>
        <taxon>Rosales</taxon>
        <taxon>Cannabaceae</taxon>
        <taxon>Cannabis</taxon>
    </lineage>
</organism>
<evidence type="ECO:0000313" key="1">
    <source>
        <dbReference type="EMBL" id="KAF4403065.1"/>
    </source>
</evidence>
<accession>A0A7J6I7C8</accession>
<reference evidence="1 2" key="1">
    <citation type="journal article" date="2020" name="bioRxiv">
        <title>Sequence and annotation of 42 cannabis genomes reveals extensive copy number variation in cannabinoid synthesis and pathogen resistance genes.</title>
        <authorList>
            <person name="Mckernan K.J."/>
            <person name="Helbert Y."/>
            <person name="Kane L.T."/>
            <person name="Ebling H."/>
            <person name="Zhang L."/>
            <person name="Liu B."/>
            <person name="Eaton Z."/>
            <person name="Mclaughlin S."/>
            <person name="Kingan S."/>
            <person name="Baybayan P."/>
            <person name="Concepcion G."/>
            <person name="Jordan M."/>
            <person name="Riva A."/>
            <person name="Barbazuk W."/>
            <person name="Harkins T."/>
        </authorList>
    </citation>
    <scope>NUCLEOTIDE SEQUENCE [LARGE SCALE GENOMIC DNA]</scope>
    <source>
        <strain evidence="2">cv. Jamaican Lion 4</strain>
        <tissue evidence="1">Leaf</tissue>
    </source>
</reference>